<sequence length="87" mass="9750">MACGDMWRRPERSRRDRSLMMLSITIALRHWEEFVLHVRAPKNDGPTDEEIGAVSQHAGVYAKVPAAHHAYKVAGPILDELRGAECA</sequence>
<dbReference type="EMBL" id="JASNFN010000014">
    <property type="protein sequence ID" value="MDP5183630.1"/>
    <property type="molecule type" value="Genomic_DNA"/>
</dbReference>
<dbReference type="Proteomes" id="UP001233673">
    <property type="component" value="Unassembled WGS sequence"/>
</dbReference>
<dbReference type="PANTHER" id="PTHR33570">
    <property type="entry name" value="4-CARBOXYMUCONOLACTONE DECARBOXYLASE FAMILY PROTEIN"/>
    <property type="match status" value="1"/>
</dbReference>
<dbReference type="InterPro" id="IPR003779">
    <property type="entry name" value="CMD-like"/>
</dbReference>
<dbReference type="Gene3D" id="1.20.1290.10">
    <property type="entry name" value="AhpD-like"/>
    <property type="match status" value="1"/>
</dbReference>
<dbReference type="PANTHER" id="PTHR33570:SF2">
    <property type="entry name" value="CARBOXYMUCONOLACTONE DECARBOXYLASE-LIKE DOMAIN-CONTAINING PROTEIN"/>
    <property type="match status" value="1"/>
</dbReference>
<dbReference type="InterPro" id="IPR052512">
    <property type="entry name" value="4CMD/NDH-1_regulator"/>
</dbReference>
<evidence type="ECO:0000313" key="3">
    <source>
        <dbReference type="Proteomes" id="UP001233673"/>
    </source>
</evidence>
<gene>
    <name evidence="2" type="ORF">QOZ88_13370</name>
</gene>
<dbReference type="SUPFAM" id="SSF69118">
    <property type="entry name" value="AhpD-like"/>
    <property type="match status" value="1"/>
</dbReference>
<evidence type="ECO:0000313" key="2">
    <source>
        <dbReference type="EMBL" id="MDP5183630.1"/>
    </source>
</evidence>
<comment type="caution">
    <text evidence="2">The sequence shown here is derived from an EMBL/GenBank/DDBJ whole genome shotgun (WGS) entry which is preliminary data.</text>
</comment>
<dbReference type="Pfam" id="PF02627">
    <property type="entry name" value="CMD"/>
    <property type="match status" value="1"/>
</dbReference>
<proteinExistence type="predicted"/>
<keyword evidence="3" id="KW-1185">Reference proteome</keyword>
<organism evidence="2 3">
    <name type="scientific">Blastococcus carthaginiensis</name>
    <dbReference type="NCBI Taxonomy" id="3050034"/>
    <lineage>
        <taxon>Bacteria</taxon>
        <taxon>Bacillati</taxon>
        <taxon>Actinomycetota</taxon>
        <taxon>Actinomycetes</taxon>
        <taxon>Geodermatophilales</taxon>
        <taxon>Geodermatophilaceae</taxon>
        <taxon>Blastococcus</taxon>
    </lineage>
</organism>
<dbReference type="InterPro" id="IPR029032">
    <property type="entry name" value="AhpD-like"/>
</dbReference>
<reference evidence="3" key="1">
    <citation type="submission" date="2023-05" db="EMBL/GenBank/DDBJ databases">
        <title>Draft genome of Pseudofrankia sp. BMG5.37.</title>
        <authorList>
            <person name="Gtari M."/>
            <person name="Ghodhbane F."/>
            <person name="Sbissi I."/>
        </authorList>
    </citation>
    <scope>NUCLEOTIDE SEQUENCE [LARGE SCALE GENOMIC DNA]</scope>
    <source>
        <strain evidence="3">BMG 814</strain>
    </source>
</reference>
<protein>
    <submittedName>
        <fullName evidence="2">Carboxymuconolactone decarboxylase family protein</fullName>
    </submittedName>
</protein>
<name>A0ABT9IDG6_9ACTN</name>
<evidence type="ECO:0000259" key="1">
    <source>
        <dbReference type="Pfam" id="PF02627"/>
    </source>
</evidence>
<dbReference type="RefSeq" id="WP_306000252.1">
    <property type="nucleotide sequence ID" value="NZ_JASNFN010000014.1"/>
</dbReference>
<accession>A0ABT9IDG6</accession>
<feature type="domain" description="Carboxymuconolactone decarboxylase-like" evidence="1">
    <location>
        <begin position="4"/>
        <end position="74"/>
    </location>
</feature>